<organism evidence="2 3">
    <name type="scientific">Daldinia eschscholtzii</name>
    <dbReference type="NCBI Taxonomy" id="292717"/>
    <lineage>
        <taxon>Eukaryota</taxon>
        <taxon>Fungi</taxon>
        <taxon>Dikarya</taxon>
        <taxon>Ascomycota</taxon>
        <taxon>Pezizomycotina</taxon>
        <taxon>Sordariomycetes</taxon>
        <taxon>Xylariomycetidae</taxon>
        <taxon>Xylariales</taxon>
        <taxon>Hypoxylaceae</taxon>
        <taxon>Daldinia</taxon>
    </lineage>
</organism>
<feature type="domain" description="Heterokaryon incompatibility" evidence="1">
    <location>
        <begin position="97"/>
        <end position="248"/>
    </location>
</feature>
<dbReference type="PANTHER" id="PTHR33112:SF16">
    <property type="entry name" value="HETEROKARYON INCOMPATIBILITY DOMAIN-CONTAINING PROTEIN"/>
    <property type="match status" value="1"/>
</dbReference>
<dbReference type="Proteomes" id="UP001369815">
    <property type="component" value="Unassembled WGS sequence"/>
</dbReference>
<keyword evidence="3" id="KW-1185">Reference proteome</keyword>
<dbReference type="EMBL" id="JBANMG010000002">
    <property type="protein sequence ID" value="KAK6957023.1"/>
    <property type="molecule type" value="Genomic_DNA"/>
</dbReference>
<comment type="caution">
    <text evidence="2">The sequence shown here is derived from an EMBL/GenBank/DDBJ whole genome shotgun (WGS) entry which is preliminary data.</text>
</comment>
<sequence>MEDTLLEEDQVEWNFFHASLGQKDLPGIPKGSLVSGNTASEAAYEWAQQQLSVCTQRHQHCRTGSHSFLPTRLVSIAGTNDEIRLIDSSEISQHSRYVALSHCWGIRLPECLTTKENVLDQMENVAWTTLPKSFQEAILFTRKLGVDYLWIDSLCIIQRDPEDWLREAGRMFHVYRNAFLTLAASHAKDSSKGLFSSLGPGKQLQLGTIRHGAEEYQLYAQQSFPETTNLYLNHRSEPLFKRAWTFQERLVSPRILYFTKHELIWECYSTTVCECKFHNDGPYNPTSLKMSHVSSLLNSPSLSRQSPINYSWYIRNSVEFTKKTKSSKVDADKTWRRIVQFYSDLQLTNQTDRLLAIGAIAEQTQAIRQNQKYLAGLWYGSLELDLLWARKRRPKVQQRSERYIAPTWSWASIPSPIAYDSTSPLKPHVQVLDASCEYIDGNQFGQATGGQLVLRGESVTCTLCKPSYESLEDYRILHPELTVDLEVSVDCEPFPLELEQMTVLMLRIADTREFPAPVSLILKKDKAADGQVSYTRLGLASPPGVKIHEEDKRRKLADWFGRCSETRTCIIV</sequence>
<dbReference type="InterPro" id="IPR010730">
    <property type="entry name" value="HET"/>
</dbReference>
<evidence type="ECO:0000259" key="1">
    <source>
        <dbReference type="Pfam" id="PF06985"/>
    </source>
</evidence>
<proteinExistence type="predicted"/>
<evidence type="ECO:0000313" key="2">
    <source>
        <dbReference type="EMBL" id="KAK6957023.1"/>
    </source>
</evidence>
<dbReference type="PANTHER" id="PTHR33112">
    <property type="entry name" value="DOMAIN PROTEIN, PUTATIVE-RELATED"/>
    <property type="match status" value="1"/>
</dbReference>
<gene>
    <name evidence="2" type="ORF">Daesc_002308</name>
</gene>
<evidence type="ECO:0000313" key="3">
    <source>
        <dbReference type="Proteomes" id="UP001369815"/>
    </source>
</evidence>
<dbReference type="AlphaFoldDB" id="A0AAX6MX67"/>
<name>A0AAX6MX67_9PEZI</name>
<dbReference type="Pfam" id="PF06985">
    <property type="entry name" value="HET"/>
    <property type="match status" value="1"/>
</dbReference>
<accession>A0AAX6MX67</accession>
<reference evidence="2 3" key="1">
    <citation type="journal article" date="2024" name="Front Chem Biol">
        <title>Unveiling the potential of Daldinia eschscholtzii MFLUCC 19-0629 through bioactivity and bioinformatics studies for enhanced sustainable agriculture production.</title>
        <authorList>
            <person name="Brooks S."/>
            <person name="Weaver J.A."/>
            <person name="Klomchit A."/>
            <person name="Alharthi S.A."/>
            <person name="Onlamun T."/>
            <person name="Nurani R."/>
            <person name="Vong T.K."/>
            <person name="Alberti F."/>
            <person name="Greco C."/>
        </authorList>
    </citation>
    <scope>NUCLEOTIDE SEQUENCE [LARGE SCALE GENOMIC DNA]</scope>
    <source>
        <strain evidence="2">MFLUCC 19-0629</strain>
    </source>
</reference>
<protein>
    <recommendedName>
        <fullName evidence="1">Heterokaryon incompatibility domain-containing protein</fullName>
    </recommendedName>
</protein>